<dbReference type="GO" id="GO:0008270">
    <property type="term" value="F:zinc ion binding"/>
    <property type="evidence" value="ECO:0007669"/>
    <property type="project" value="UniProtKB-KW"/>
</dbReference>
<evidence type="ECO:0000313" key="5">
    <source>
        <dbReference type="Proteomes" id="UP000014760"/>
    </source>
</evidence>
<evidence type="ECO:0000256" key="2">
    <source>
        <dbReference type="PROSITE-ProRule" id="PRU00504"/>
    </source>
</evidence>
<reference evidence="5" key="1">
    <citation type="submission" date="2012-12" db="EMBL/GenBank/DDBJ databases">
        <authorList>
            <person name="Hellsten U."/>
            <person name="Grimwood J."/>
            <person name="Chapman J.A."/>
            <person name="Shapiro H."/>
            <person name="Aerts A."/>
            <person name="Otillar R.P."/>
            <person name="Terry A.Y."/>
            <person name="Boore J.L."/>
            <person name="Simakov O."/>
            <person name="Marletaz F."/>
            <person name="Cho S.-J."/>
            <person name="Edsinger-Gonzales E."/>
            <person name="Havlak P."/>
            <person name="Kuo D.-H."/>
            <person name="Larsson T."/>
            <person name="Lv J."/>
            <person name="Arendt D."/>
            <person name="Savage R."/>
            <person name="Osoegawa K."/>
            <person name="de Jong P."/>
            <person name="Lindberg D.R."/>
            <person name="Seaver E.C."/>
            <person name="Weisblat D.A."/>
            <person name="Putnam N.H."/>
            <person name="Grigoriev I.V."/>
            <person name="Rokhsar D.S."/>
        </authorList>
    </citation>
    <scope>NUCLEOTIDE SEQUENCE</scope>
    <source>
        <strain evidence="5">I ESC-2004</strain>
    </source>
</reference>
<evidence type="ECO:0000313" key="3">
    <source>
        <dbReference type="EMBL" id="ELT89013.1"/>
    </source>
</evidence>
<dbReference type="CDD" id="cd05819">
    <property type="entry name" value="NHL"/>
    <property type="match status" value="1"/>
</dbReference>
<dbReference type="Proteomes" id="UP000014760">
    <property type="component" value="Unassembled WGS sequence"/>
</dbReference>
<dbReference type="InterPro" id="IPR001258">
    <property type="entry name" value="NHL_repeat"/>
</dbReference>
<gene>
    <name evidence="3" type="ORF">CAPTEDRAFT_95559</name>
</gene>
<dbReference type="Pfam" id="PF01436">
    <property type="entry name" value="NHL"/>
    <property type="match status" value="2"/>
</dbReference>
<dbReference type="AlphaFoldDB" id="R7T6M2"/>
<protein>
    <recommendedName>
        <fullName evidence="6">Peptidylamidoglycolate lyase</fullName>
    </recommendedName>
</protein>
<dbReference type="EMBL" id="AMQN01003340">
    <property type="status" value="NOT_ANNOTATED_CDS"/>
    <property type="molecule type" value="Genomic_DNA"/>
</dbReference>
<feature type="repeat" description="NHL" evidence="2">
    <location>
        <begin position="62"/>
        <end position="102"/>
    </location>
</feature>
<keyword evidence="5" id="KW-1185">Reference proteome</keyword>
<dbReference type="PROSITE" id="PS51125">
    <property type="entry name" value="NHL"/>
    <property type="match status" value="2"/>
</dbReference>
<proteinExistence type="predicted"/>
<evidence type="ECO:0008006" key="6">
    <source>
        <dbReference type="Google" id="ProtNLM"/>
    </source>
</evidence>
<sequence length="169" mass="18922">MFPRSSPDKLLYMIGKRPGNQKKHFRYPRGLAISEEGHIYIADTMNHRIQKFNQCGVFLGMFGSKGEWNGEFNEPSAVAVTVDGDLAVADRKNKRIQVLQTDGQQLFEFATKDEPFGALRVGPEGHLVDLEFTSNGNHCAKIFRYGICDCHPISPVNLMRSMATTPMTA</sequence>
<dbReference type="EnsemblMetazoa" id="CapteT95559">
    <property type="protein sequence ID" value="CapteP95559"/>
    <property type="gene ID" value="CapteG95559"/>
</dbReference>
<dbReference type="InterPro" id="IPR011042">
    <property type="entry name" value="6-blade_b-propeller_TolB-like"/>
</dbReference>
<dbReference type="HOGENOM" id="CLU_1631242_0_0_1"/>
<dbReference type="EMBL" id="KB311578">
    <property type="protein sequence ID" value="ELT89013.1"/>
    <property type="molecule type" value="Genomic_DNA"/>
</dbReference>
<dbReference type="PANTHER" id="PTHR24104">
    <property type="entry name" value="E3 UBIQUITIN-PROTEIN LIGASE NHLRC1-RELATED"/>
    <property type="match status" value="1"/>
</dbReference>
<reference evidence="4" key="3">
    <citation type="submission" date="2015-06" db="UniProtKB">
        <authorList>
            <consortium name="EnsemblMetazoa"/>
        </authorList>
    </citation>
    <scope>IDENTIFICATION</scope>
</reference>
<dbReference type="PANTHER" id="PTHR24104:SF25">
    <property type="entry name" value="PROTEIN LIN-41"/>
    <property type="match status" value="1"/>
</dbReference>
<evidence type="ECO:0000256" key="1">
    <source>
        <dbReference type="ARBA" id="ARBA00022737"/>
    </source>
</evidence>
<dbReference type="Gene3D" id="2.120.10.30">
    <property type="entry name" value="TolB, C-terminal domain"/>
    <property type="match status" value="1"/>
</dbReference>
<dbReference type="InterPro" id="IPR050952">
    <property type="entry name" value="TRIM-NHL_E3_ligases"/>
</dbReference>
<accession>R7T6M2</accession>
<keyword evidence="1" id="KW-0677">Repeat</keyword>
<feature type="repeat" description="NHL" evidence="2">
    <location>
        <begin position="17"/>
        <end position="55"/>
    </location>
</feature>
<dbReference type="SUPFAM" id="SSF101898">
    <property type="entry name" value="NHL repeat"/>
    <property type="match status" value="1"/>
</dbReference>
<dbReference type="OrthoDB" id="6157523at2759"/>
<organism evidence="3">
    <name type="scientific">Capitella teleta</name>
    <name type="common">Polychaete worm</name>
    <dbReference type="NCBI Taxonomy" id="283909"/>
    <lineage>
        <taxon>Eukaryota</taxon>
        <taxon>Metazoa</taxon>
        <taxon>Spiralia</taxon>
        <taxon>Lophotrochozoa</taxon>
        <taxon>Annelida</taxon>
        <taxon>Polychaeta</taxon>
        <taxon>Sedentaria</taxon>
        <taxon>Scolecida</taxon>
        <taxon>Capitellidae</taxon>
        <taxon>Capitella</taxon>
    </lineage>
</organism>
<evidence type="ECO:0000313" key="4">
    <source>
        <dbReference type="EnsemblMetazoa" id="CapteP95559"/>
    </source>
</evidence>
<dbReference type="STRING" id="283909.R7T6M2"/>
<reference evidence="3 5" key="2">
    <citation type="journal article" date="2013" name="Nature">
        <title>Insights into bilaterian evolution from three spiralian genomes.</title>
        <authorList>
            <person name="Simakov O."/>
            <person name="Marletaz F."/>
            <person name="Cho S.J."/>
            <person name="Edsinger-Gonzales E."/>
            <person name="Havlak P."/>
            <person name="Hellsten U."/>
            <person name="Kuo D.H."/>
            <person name="Larsson T."/>
            <person name="Lv J."/>
            <person name="Arendt D."/>
            <person name="Savage R."/>
            <person name="Osoegawa K."/>
            <person name="de Jong P."/>
            <person name="Grimwood J."/>
            <person name="Chapman J.A."/>
            <person name="Shapiro H."/>
            <person name="Aerts A."/>
            <person name="Otillar R.P."/>
            <person name="Terry A.Y."/>
            <person name="Boore J.L."/>
            <person name="Grigoriev I.V."/>
            <person name="Lindberg D.R."/>
            <person name="Seaver E.C."/>
            <person name="Weisblat D.A."/>
            <person name="Putnam N.H."/>
            <person name="Rokhsar D.S."/>
        </authorList>
    </citation>
    <scope>NUCLEOTIDE SEQUENCE</scope>
    <source>
        <strain evidence="3 5">I ESC-2004</strain>
    </source>
</reference>
<name>R7T6M2_CAPTE</name>